<dbReference type="OrthoDB" id="894321at2"/>
<name>A0A2S7IPT3_9BACT</name>
<feature type="transmembrane region" description="Helical" evidence="1">
    <location>
        <begin position="37"/>
        <end position="58"/>
    </location>
</feature>
<reference evidence="3" key="1">
    <citation type="submission" date="2018-02" db="EMBL/GenBank/DDBJ databases">
        <title>Genome sequencing of Solimonas sp. HR-BB.</title>
        <authorList>
            <person name="Lee Y."/>
            <person name="Jeon C.O."/>
        </authorList>
    </citation>
    <scope>NUCLEOTIDE SEQUENCE [LARGE SCALE GENOMIC DNA]</scope>
    <source>
        <strain evidence="3">HR-U</strain>
    </source>
</reference>
<dbReference type="RefSeq" id="WP_094811919.1">
    <property type="nucleotide sequence ID" value="NZ_PTRA01000001.1"/>
</dbReference>
<evidence type="ECO:0000256" key="1">
    <source>
        <dbReference type="SAM" id="Phobius"/>
    </source>
</evidence>
<evidence type="ECO:0000313" key="3">
    <source>
        <dbReference type="Proteomes" id="UP000239590"/>
    </source>
</evidence>
<evidence type="ECO:0000313" key="2">
    <source>
        <dbReference type="EMBL" id="PQA59590.1"/>
    </source>
</evidence>
<dbReference type="PROSITE" id="PS51257">
    <property type="entry name" value="PROKAR_LIPOPROTEIN"/>
    <property type="match status" value="1"/>
</dbReference>
<dbReference type="EMBL" id="PTRA01000001">
    <property type="protein sequence ID" value="PQA59590.1"/>
    <property type="molecule type" value="Genomic_DNA"/>
</dbReference>
<comment type="caution">
    <text evidence="2">The sequence shown here is derived from an EMBL/GenBank/DDBJ whole genome shotgun (WGS) entry which is preliminary data.</text>
</comment>
<dbReference type="AlphaFoldDB" id="A0A2S7IPT3"/>
<keyword evidence="3" id="KW-1185">Reference proteome</keyword>
<sequence length="63" mass="6801">MKKLTLTRWSTYLVLLSITMSLTSCEAIKGIFKAGVWSGIIMVVLGIAVVIWVVSKLFGGGGR</sequence>
<gene>
    <name evidence="2" type="ORF">C5O19_08105</name>
</gene>
<organism evidence="2 3">
    <name type="scientific">Siphonobacter curvatus</name>
    <dbReference type="NCBI Taxonomy" id="2094562"/>
    <lineage>
        <taxon>Bacteria</taxon>
        <taxon>Pseudomonadati</taxon>
        <taxon>Bacteroidota</taxon>
        <taxon>Cytophagia</taxon>
        <taxon>Cytophagales</taxon>
        <taxon>Cytophagaceae</taxon>
        <taxon>Siphonobacter</taxon>
    </lineage>
</organism>
<evidence type="ECO:0008006" key="4">
    <source>
        <dbReference type="Google" id="ProtNLM"/>
    </source>
</evidence>
<keyword evidence="1" id="KW-0472">Membrane</keyword>
<keyword evidence="1" id="KW-0812">Transmembrane</keyword>
<accession>A0A2S7IPT3</accession>
<protein>
    <recommendedName>
        <fullName evidence="4">Phosphatidate cytidylyltransferase</fullName>
    </recommendedName>
</protein>
<dbReference type="Proteomes" id="UP000239590">
    <property type="component" value="Unassembled WGS sequence"/>
</dbReference>
<keyword evidence="1" id="KW-1133">Transmembrane helix</keyword>
<proteinExistence type="predicted"/>